<evidence type="ECO:0000313" key="1">
    <source>
        <dbReference type="EMBL" id="KUL25128.1"/>
    </source>
</evidence>
<evidence type="ECO:0000313" key="2">
    <source>
        <dbReference type="Proteomes" id="UP000053244"/>
    </source>
</evidence>
<sequence>MDRQFLTLDGIRMTYLPAGVLAPAGELIRNFDELEDRGLAGHPRMRRVLTRLRPNLSLLYYYLHFSDGADLAALDDRVAAGVATDDDFRGALLGEALTISCPHCAAMLRVVEVEPGHPLFHRDRIRRLNEHVFQRECPVCHQTIPHYILEQIDLEPAD</sequence>
<dbReference type="RefSeq" id="WP_067703979.1">
    <property type="nucleotide sequence ID" value="NZ_LLZH01000317.1"/>
</dbReference>
<comment type="caution">
    <text evidence="1">The sequence shown here is derived from an EMBL/GenBank/DDBJ whole genome shotgun (WGS) entry which is preliminary data.</text>
</comment>
<keyword evidence="2" id="KW-1185">Reference proteome</keyword>
<dbReference type="EMBL" id="LLZH01000317">
    <property type="protein sequence ID" value="KUL25128.1"/>
    <property type="molecule type" value="Genomic_DNA"/>
</dbReference>
<protein>
    <submittedName>
        <fullName evidence="1">Uncharacterized protein</fullName>
    </submittedName>
</protein>
<organism evidence="1 2">
    <name type="scientific">Actinoplanes awajinensis subsp. mycoplanecinus</name>
    <dbReference type="NCBI Taxonomy" id="135947"/>
    <lineage>
        <taxon>Bacteria</taxon>
        <taxon>Bacillati</taxon>
        <taxon>Actinomycetota</taxon>
        <taxon>Actinomycetes</taxon>
        <taxon>Micromonosporales</taxon>
        <taxon>Micromonosporaceae</taxon>
        <taxon>Actinoplanes</taxon>
    </lineage>
</organism>
<gene>
    <name evidence="1" type="ORF">ADL15_41310</name>
</gene>
<name>A0A101JE48_9ACTN</name>
<dbReference type="AlphaFoldDB" id="A0A101JE48"/>
<dbReference type="OrthoDB" id="4213844at2"/>
<proteinExistence type="predicted"/>
<reference evidence="1 2" key="1">
    <citation type="submission" date="2015-10" db="EMBL/GenBank/DDBJ databases">
        <authorList>
            <person name="Gilbert D.G."/>
        </authorList>
    </citation>
    <scope>NUCLEOTIDE SEQUENCE [LARGE SCALE GENOMIC DNA]</scope>
    <source>
        <strain evidence="1 2">NRRL B-16712</strain>
    </source>
</reference>
<dbReference type="Proteomes" id="UP000053244">
    <property type="component" value="Unassembled WGS sequence"/>
</dbReference>
<accession>A0A101JE48</accession>